<sequence length="674" mass="75531">MQVSPIPLNPSMPGSSTIHTITTVRLPIPAFARMRERAQLLSTGPEARYTPGFRLSPPPLLPFQVANSGPVCKAKLLARRERGGDGSSTTNVFPSLDDRVRDIASVPAMGTGGLEVVRFRKRYYIRYHQYDSYFEGLGAKIVASIPADPAEYQKWLESMRSRHAAIEHELEEKVFEIGSGPQPEDMEEYHGFVELPSELPRQMNDWCIEYFYIINLDSEVLTMNFSIHWKLDNIPREGDLWMEAISESIYPGKPTISLDICSEEHMASPALELPEPDPVIPFDSCLVSPNTTLNEAWSAFLTLSLAKIFKAYTHEIMHFGREWTADSFPFRELMFALVSVAANQARFYDPRGQRRQPESYSASRPSIPYVEDECMWVGDSAPLPFGSMSHRPGKPPGASPTETIYWVEGVVVSLDILLDGKAVTKAVDWAIQQGRVNFQVVILSVFKVVFAEVSLGDGNKPFVKVSDTLDLSPLRVEYCVSTHPRERPELKDGMQSQSHHGEQMLIHDSDCMVTAPNLEAHFPVLAALVNFFDVAATRRAATSSRGNLPSEIYARILDFVDYHTWKACLTVSTEFRFYCLHKYRLDPGLGLVAGPFVRSTGRTGRLAFDVELLHTGKVVPIMLEFPAWSYNENEKWDWNPIIGDERKVIMKNVSIGFGLAGDAQLLDSGDEAAT</sequence>
<dbReference type="Proteomes" id="UP000245956">
    <property type="component" value="Unassembled WGS sequence"/>
</dbReference>
<dbReference type="AlphaFoldDB" id="A0A2U3E652"/>
<proteinExistence type="predicted"/>
<organism evidence="1 2">
    <name type="scientific">Purpureocillium lilacinum</name>
    <name type="common">Paecilomyces lilacinus</name>
    <dbReference type="NCBI Taxonomy" id="33203"/>
    <lineage>
        <taxon>Eukaryota</taxon>
        <taxon>Fungi</taxon>
        <taxon>Dikarya</taxon>
        <taxon>Ascomycota</taxon>
        <taxon>Pezizomycotina</taxon>
        <taxon>Sordariomycetes</taxon>
        <taxon>Hypocreomycetidae</taxon>
        <taxon>Hypocreales</taxon>
        <taxon>Ophiocordycipitaceae</taxon>
        <taxon>Purpureocillium</taxon>
    </lineage>
</organism>
<name>A0A2U3E652_PURLI</name>
<evidence type="ECO:0000313" key="1">
    <source>
        <dbReference type="EMBL" id="PWI69957.1"/>
    </source>
</evidence>
<gene>
    <name evidence="1" type="ORF">PCL_00101</name>
</gene>
<accession>A0A2U3E652</accession>
<dbReference type="EMBL" id="LCWV01000010">
    <property type="protein sequence ID" value="PWI69957.1"/>
    <property type="molecule type" value="Genomic_DNA"/>
</dbReference>
<reference evidence="1 2" key="1">
    <citation type="journal article" date="2016" name="Front. Microbiol.">
        <title>Genome and transcriptome sequences reveal the specific parasitism of the nematophagous Purpureocillium lilacinum 36-1.</title>
        <authorList>
            <person name="Xie J."/>
            <person name="Li S."/>
            <person name="Mo C."/>
            <person name="Xiao X."/>
            <person name="Peng D."/>
            <person name="Wang G."/>
            <person name="Xiao Y."/>
        </authorList>
    </citation>
    <scope>NUCLEOTIDE SEQUENCE [LARGE SCALE GENOMIC DNA]</scope>
    <source>
        <strain evidence="1 2">36-1</strain>
    </source>
</reference>
<evidence type="ECO:0000313" key="2">
    <source>
        <dbReference type="Proteomes" id="UP000245956"/>
    </source>
</evidence>
<protein>
    <submittedName>
        <fullName evidence="1">Uncharacterized protein</fullName>
    </submittedName>
</protein>
<comment type="caution">
    <text evidence="1">The sequence shown here is derived from an EMBL/GenBank/DDBJ whole genome shotgun (WGS) entry which is preliminary data.</text>
</comment>